<comment type="similarity">
    <text evidence="1">Belongs to the cyclin family.</text>
</comment>
<dbReference type="GO" id="GO:0006357">
    <property type="term" value="P:regulation of transcription by RNA polymerase II"/>
    <property type="evidence" value="ECO:0007669"/>
    <property type="project" value="InterPro"/>
</dbReference>
<feature type="domain" description="Cyclin-like" evidence="3">
    <location>
        <begin position="78"/>
        <end position="165"/>
    </location>
</feature>
<dbReference type="GO" id="GO:0016538">
    <property type="term" value="F:cyclin-dependent protein serine/threonine kinase regulator activity"/>
    <property type="evidence" value="ECO:0007669"/>
    <property type="project" value="InterPro"/>
</dbReference>
<evidence type="ECO:0000313" key="4">
    <source>
        <dbReference type="EMBL" id="QDO16311.1"/>
    </source>
</evidence>
<dbReference type="EMBL" id="MN125844">
    <property type="protein sequence ID" value="QDO16311.1"/>
    <property type="molecule type" value="mRNA"/>
</dbReference>
<sequence>MAQDEPEDEEEGEAQWVFAEAALARAREVASEQAAQALRRSGATAAAAAEGGAAERRPAAPKPLPLEDASRLVLFYAQKLPELCELCGAPSEVRWTAVVFYRRFFVVRSAMEFDPLPMMFASVHLACKIEEVHEITLDRLLEAADFGADASLKARVLSLELPLLEGLRFQLLVEPKPDTALRMLAQELQHLLVQGSAHRRAPATELTEAAWQEVIARAENVAVELTVRTDAILRWPASIVIAAALSTALDEQSGRPANECGDVQALSDVLGALLEGNLEQEAQRVAVRSMVKEVVLSIQRLSNEPEITQDSVKEAAKVARRCHRAFERLREEATERHEAHRKERKRRWSQMKDAACRQVPTPILRDLADLNRKAAADMRRAAADAADEFVIRRPKEDMEDD</sequence>
<dbReference type="InterPro" id="IPR006671">
    <property type="entry name" value="Cyclin_N"/>
</dbReference>
<dbReference type="InterPro" id="IPR043198">
    <property type="entry name" value="Cyclin/Ssn8"/>
</dbReference>
<dbReference type="AlphaFoldDB" id="A0A516AG72"/>
<dbReference type="CDD" id="cd20524">
    <property type="entry name" value="CYCLIN_CCNH_rpt1"/>
    <property type="match status" value="1"/>
</dbReference>
<dbReference type="SMART" id="SM00385">
    <property type="entry name" value="CYCLIN"/>
    <property type="match status" value="1"/>
</dbReference>
<dbReference type="Gene3D" id="1.10.472.10">
    <property type="entry name" value="Cyclin-like"/>
    <property type="match status" value="1"/>
</dbReference>
<evidence type="ECO:0000259" key="3">
    <source>
        <dbReference type="SMART" id="SM00385"/>
    </source>
</evidence>
<protein>
    <submittedName>
        <fullName evidence="4">Cyclin H</fullName>
    </submittedName>
</protein>
<name>A0A516AG72_LINPO</name>
<proteinExistence type="evidence at transcript level"/>
<reference evidence="4" key="1">
    <citation type="journal article" date="2019" name="Microorganisms">
        <title>DNA Damage Response Pathways in Dinoflagellates.</title>
        <authorList>
            <person name="Li C."/>
            <person name="Wong J."/>
        </authorList>
    </citation>
    <scope>NUCLEOTIDE SEQUENCE</scope>
</reference>
<dbReference type="PANTHER" id="PTHR10026">
    <property type="entry name" value="CYCLIN"/>
    <property type="match status" value="1"/>
</dbReference>
<dbReference type="InterPro" id="IPR036915">
    <property type="entry name" value="Cyclin-like_sf"/>
</dbReference>
<dbReference type="Pfam" id="PF00134">
    <property type="entry name" value="Cyclin_N"/>
    <property type="match status" value="1"/>
</dbReference>
<dbReference type="InterPro" id="IPR013763">
    <property type="entry name" value="Cyclin-like_dom"/>
</dbReference>
<accession>A0A516AG72</accession>
<dbReference type="SUPFAM" id="SSF47954">
    <property type="entry name" value="Cyclin-like"/>
    <property type="match status" value="1"/>
</dbReference>
<evidence type="ECO:0000256" key="2">
    <source>
        <dbReference type="SAM" id="MobiDB-lite"/>
    </source>
</evidence>
<keyword evidence="1" id="KW-0195">Cyclin</keyword>
<feature type="region of interest" description="Disordered" evidence="2">
    <location>
        <begin position="333"/>
        <end position="352"/>
    </location>
</feature>
<evidence type="ECO:0000256" key="1">
    <source>
        <dbReference type="RuleBase" id="RU000383"/>
    </source>
</evidence>
<organism evidence="4">
    <name type="scientific">Lingulaulax polyedra</name>
    <name type="common">Dinoflagellate</name>
    <name type="synonym">Lingulodinium polyedra</name>
    <dbReference type="NCBI Taxonomy" id="160621"/>
    <lineage>
        <taxon>Eukaryota</taxon>
        <taxon>Sar</taxon>
        <taxon>Alveolata</taxon>
        <taxon>Dinophyceae</taxon>
        <taxon>Gonyaulacales</taxon>
        <taxon>Lingulodiniaceae</taxon>
        <taxon>Lingulaulax</taxon>
    </lineage>
</organism>